<proteinExistence type="predicted"/>
<evidence type="ECO:0000259" key="2">
    <source>
        <dbReference type="Pfam" id="PF14607"/>
    </source>
</evidence>
<evidence type="ECO:0000259" key="1">
    <source>
        <dbReference type="Pfam" id="PF14606"/>
    </source>
</evidence>
<dbReference type="AlphaFoldDB" id="A0A7K0JGG3"/>
<dbReference type="SUPFAM" id="SSF52266">
    <property type="entry name" value="SGNH hydrolase"/>
    <property type="match status" value="1"/>
</dbReference>
<evidence type="ECO:0000313" key="3">
    <source>
        <dbReference type="EMBL" id="MSS49006.1"/>
    </source>
</evidence>
<gene>
    <name evidence="3" type="ORF">FYJ30_12045</name>
</gene>
<dbReference type="InterPro" id="IPR036514">
    <property type="entry name" value="SGNH_hydro_sf"/>
</dbReference>
<sequence length="361" mass="40875">MKYIILLIMLCWGLDVQGGTGKKLKYIDAEELTIVNKTQPVGPKLQRLDVERYPQLSKKLKEYFSYSTGLAVAFKTNSTNIHVKWKTTEEATSVNTTLITQSGMDLYIRRDNEWVFAGIATPTWKNQHHSPVVENMDNLEKECLLYLPLFNCLDSLQIGVDEDAELEAFPDVFHRKVVVIGSSITHGASASRPGTAYPARLNRALNVEFTNLGACGLCRMEDFYAKIAGDTRADAFLFDTFSNPSPTQIEERLPVFIARIRDKHPETPLIFLQTEIRETGNFDLKKRDYEYRKRTSAEEGMKKIKDAGYENVYFINPGIVLGKDHEATTDGVHPSDAGFDRMVNALLPQLNKILQKHGITY</sequence>
<comment type="caution">
    <text evidence="3">The sequence shown here is derived from an EMBL/GenBank/DDBJ whole genome shotgun (WGS) entry which is preliminary data.</text>
</comment>
<organism evidence="3 4">
    <name type="scientific">Phocaeicola vulgatus</name>
    <name type="common">Bacteroides vulgatus</name>
    <dbReference type="NCBI Taxonomy" id="821"/>
    <lineage>
        <taxon>Bacteria</taxon>
        <taxon>Pseudomonadati</taxon>
        <taxon>Bacteroidota</taxon>
        <taxon>Bacteroidia</taxon>
        <taxon>Bacteroidales</taxon>
        <taxon>Bacteroidaceae</taxon>
        <taxon>Phocaeicola</taxon>
    </lineage>
</organism>
<dbReference type="Proteomes" id="UP000460950">
    <property type="component" value="Unassembled WGS sequence"/>
</dbReference>
<evidence type="ECO:0000313" key="4">
    <source>
        <dbReference type="Proteomes" id="UP000460950"/>
    </source>
</evidence>
<dbReference type="Pfam" id="PF14606">
    <property type="entry name" value="Lipase_GDSL_3"/>
    <property type="match status" value="1"/>
</dbReference>
<feature type="domain" description="SGNH hydrolase-type esterase N-terminal" evidence="2">
    <location>
        <begin position="25"/>
        <end position="165"/>
    </location>
</feature>
<protein>
    <submittedName>
        <fullName evidence="3">Uncharacterized protein</fullName>
    </submittedName>
</protein>
<dbReference type="Gene3D" id="2.60.120.260">
    <property type="entry name" value="Galactose-binding domain-like"/>
    <property type="match status" value="1"/>
</dbReference>
<dbReference type="EMBL" id="VULU01000021">
    <property type="protein sequence ID" value="MSS49006.1"/>
    <property type="molecule type" value="Genomic_DNA"/>
</dbReference>
<dbReference type="InterPro" id="IPR032740">
    <property type="entry name" value="GxDLY"/>
</dbReference>
<accession>A0A7K0JGG3</accession>
<dbReference type="GO" id="GO:0016788">
    <property type="term" value="F:hydrolase activity, acting on ester bonds"/>
    <property type="evidence" value="ECO:0007669"/>
    <property type="project" value="UniProtKB-ARBA"/>
</dbReference>
<dbReference type="Gene3D" id="3.40.50.1110">
    <property type="entry name" value="SGNH hydrolase"/>
    <property type="match status" value="1"/>
</dbReference>
<feature type="domain" description="SGNH hydrolase-type esterase" evidence="1">
    <location>
        <begin position="175"/>
        <end position="350"/>
    </location>
</feature>
<dbReference type="InterPro" id="IPR013830">
    <property type="entry name" value="SGNH_hydro"/>
</dbReference>
<dbReference type="Pfam" id="PF14607">
    <property type="entry name" value="GxDLY"/>
    <property type="match status" value="1"/>
</dbReference>
<reference evidence="3 4" key="1">
    <citation type="submission" date="2019-09" db="EMBL/GenBank/DDBJ databases">
        <title>In-depth cultivation of the pig gut microbiome towards novel bacterial diversity and tailored functional studies.</title>
        <authorList>
            <person name="Wylensek D."/>
            <person name="Hitch T.C.A."/>
            <person name="Clavel T."/>
        </authorList>
    </citation>
    <scope>NUCLEOTIDE SEQUENCE [LARGE SCALE GENOMIC DNA]</scope>
    <source>
        <strain evidence="3 4">WCA-389-WT-3C</strain>
    </source>
</reference>
<dbReference type="RefSeq" id="WP_154577465.1">
    <property type="nucleotide sequence ID" value="NZ_DAWEEQ010000071.1"/>
</dbReference>
<name>A0A7K0JGG3_PHOVU</name>